<evidence type="ECO:0000313" key="3">
    <source>
        <dbReference type="Proteomes" id="UP000192578"/>
    </source>
</evidence>
<evidence type="ECO:0000313" key="2">
    <source>
        <dbReference type="EMBL" id="OWA54452.1"/>
    </source>
</evidence>
<dbReference type="SUPFAM" id="SSF47823">
    <property type="entry name" value="lambda integrase-like, N-terminal domain"/>
    <property type="match status" value="1"/>
</dbReference>
<keyword evidence="3" id="KW-1185">Reference proteome</keyword>
<dbReference type="PANTHER" id="PTHR34605">
    <property type="entry name" value="PHAGE_INTEGRASE DOMAIN-CONTAINING PROTEIN"/>
    <property type="match status" value="1"/>
</dbReference>
<dbReference type="PANTHER" id="PTHR34605:SF3">
    <property type="entry name" value="P CELL-TYPE AGGLUTINATION PROTEIN MAP4-LIKE-RELATED"/>
    <property type="match status" value="1"/>
</dbReference>
<dbReference type="AlphaFoldDB" id="A0A9X6NIH7"/>
<protein>
    <recommendedName>
        <fullName evidence="4">Tyr recombinase domain-containing protein</fullName>
    </recommendedName>
</protein>
<name>A0A9X6NIH7_HYPEX</name>
<dbReference type="Gene3D" id="1.10.443.10">
    <property type="entry name" value="Intergrase catalytic core"/>
    <property type="match status" value="1"/>
</dbReference>
<proteinExistence type="predicted"/>
<dbReference type="InterPro" id="IPR011010">
    <property type="entry name" value="DNA_brk_join_enz"/>
</dbReference>
<sequence length="222" mass="24995">MELKRVVAKLLHNHISPTSRKTYSAGLRKLQQFCLLYNIHSIPLTQDHILSFIAYLYALGEFCTSSETTFGNDDHALLYSNVSILADGSISCFHPHSKTDIRRNGQIVTLTATNRSVCPVSAASKFLKLRAALPTGRTPLFTFPDGSFLSRRFFSNALKVFLRHVPHRDRYSSHSFRIGAATSAAENSIAENVIQKAGRWKSSAYRGYIRIQSPARRLKFYP</sequence>
<reference evidence="3" key="1">
    <citation type="submission" date="2017-01" db="EMBL/GenBank/DDBJ databases">
        <title>Comparative genomics of anhydrobiosis in the tardigrade Hypsibius dujardini.</title>
        <authorList>
            <person name="Yoshida Y."/>
            <person name="Koutsovoulos G."/>
            <person name="Laetsch D."/>
            <person name="Stevens L."/>
            <person name="Kumar S."/>
            <person name="Horikawa D."/>
            <person name="Ishino K."/>
            <person name="Komine S."/>
            <person name="Tomita M."/>
            <person name="Blaxter M."/>
            <person name="Arakawa K."/>
        </authorList>
    </citation>
    <scope>NUCLEOTIDE SEQUENCE [LARGE SCALE GENOMIC DNA]</scope>
    <source>
        <strain evidence="3">Z151</strain>
    </source>
</reference>
<dbReference type="EMBL" id="MTYJ01000408">
    <property type="protein sequence ID" value="OWA54452.1"/>
    <property type="molecule type" value="Genomic_DNA"/>
</dbReference>
<dbReference type="OrthoDB" id="415455at2759"/>
<dbReference type="SUPFAM" id="SSF56349">
    <property type="entry name" value="DNA breaking-rejoining enzymes"/>
    <property type="match status" value="1"/>
</dbReference>
<dbReference type="GO" id="GO:0006310">
    <property type="term" value="P:DNA recombination"/>
    <property type="evidence" value="ECO:0007669"/>
    <property type="project" value="UniProtKB-KW"/>
</dbReference>
<dbReference type="InterPro" id="IPR013762">
    <property type="entry name" value="Integrase-like_cat_sf"/>
</dbReference>
<organism evidence="2 3">
    <name type="scientific">Hypsibius exemplaris</name>
    <name type="common">Freshwater tardigrade</name>
    <dbReference type="NCBI Taxonomy" id="2072580"/>
    <lineage>
        <taxon>Eukaryota</taxon>
        <taxon>Metazoa</taxon>
        <taxon>Ecdysozoa</taxon>
        <taxon>Tardigrada</taxon>
        <taxon>Eutardigrada</taxon>
        <taxon>Parachela</taxon>
        <taxon>Hypsibioidea</taxon>
        <taxon>Hypsibiidae</taxon>
        <taxon>Hypsibius</taxon>
    </lineage>
</organism>
<evidence type="ECO:0000256" key="1">
    <source>
        <dbReference type="ARBA" id="ARBA00023172"/>
    </source>
</evidence>
<dbReference type="InterPro" id="IPR052925">
    <property type="entry name" value="Phage_Integrase-like_Recomb"/>
</dbReference>
<comment type="caution">
    <text evidence="2">The sequence shown here is derived from an EMBL/GenBank/DDBJ whole genome shotgun (WGS) entry which is preliminary data.</text>
</comment>
<dbReference type="GO" id="GO:0003677">
    <property type="term" value="F:DNA binding"/>
    <property type="evidence" value="ECO:0007669"/>
    <property type="project" value="InterPro"/>
</dbReference>
<dbReference type="GO" id="GO:0015074">
    <property type="term" value="P:DNA integration"/>
    <property type="evidence" value="ECO:0007669"/>
    <property type="project" value="InterPro"/>
</dbReference>
<keyword evidence="1" id="KW-0233">DNA recombination</keyword>
<gene>
    <name evidence="2" type="ORF">BV898_18854</name>
</gene>
<accession>A0A9X6NIH7</accession>
<evidence type="ECO:0008006" key="4">
    <source>
        <dbReference type="Google" id="ProtNLM"/>
    </source>
</evidence>
<dbReference type="Proteomes" id="UP000192578">
    <property type="component" value="Unassembled WGS sequence"/>
</dbReference>